<dbReference type="Gene3D" id="3.60.10.10">
    <property type="entry name" value="Endonuclease/exonuclease/phosphatase"/>
    <property type="match status" value="1"/>
</dbReference>
<dbReference type="PANTHER" id="PTHR22748">
    <property type="entry name" value="AP ENDONUCLEASE"/>
    <property type="match status" value="1"/>
</dbReference>
<feature type="binding site" evidence="6">
    <location>
        <position position="237"/>
    </location>
    <ligand>
        <name>Mg(2+)</name>
        <dbReference type="ChEBI" id="CHEBI:18420"/>
        <label>1</label>
    </ligand>
</feature>
<sequence length="380" mass="42867">MRTTTKRPRNDDHTDTDAQPSTSKKARTDTVSPPAEDSPSNPANTSGVTRILSWNVETPVPFLDIPPRKVGTSAVTPGSSLSLLHDLIARHDFPDFVCLQEVRARQTDKEWIAALKSAPNKADCPKYTAYMSLNRAIRGQRHFGVVTYTKYPEQINAAREVDWDAEGRIMILEMKTGWALVNVYALNGSEYMWRDALGQSAPKTRNERKREFNRLLLDECRAMQARGLRLVLIGDFNISLTKRDCVPRLRTEYPHGLARKEFKEEFMPGLDVVDVYRAVHGNRQAFSWFAKGRPQGADAARVDYALVERALVDRVVEMTYLEDNAERAHSDHAPVILSLRDMHDLPPPNPSPSLPPPPEFMIPMLQILHASSSGVPIDRF</sequence>
<evidence type="ECO:0000256" key="6">
    <source>
        <dbReference type="PIRSR" id="PIRSR604808-2"/>
    </source>
</evidence>
<feature type="site" description="Transition state stabilizer" evidence="7">
    <location>
        <position position="237"/>
    </location>
</feature>
<keyword evidence="11" id="KW-1185">Reference proteome</keyword>
<dbReference type="GO" id="GO:0003906">
    <property type="term" value="F:DNA-(apurinic or apyrimidinic site) endonuclease activity"/>
    <property type="evidence" value="ECO:0007669"/>
    <property type="project" value="TreeGrafter"/>
</dbReference>
<protein>
    <submittedName>
        <fullName evidence="10">DNase I-like protein</fullName>
    </submittedName>
</protein>
<feature type="active site" description="Proton donor/acceptor" evidence="5">
    <location>
        <position position="235"/>
    </location>
</feature>
<evidence type="ECO:0000256" key="8">
    <source>
        <dbReference type="SAM" id="MobiDB-lite"/>
    </source>
</evidence>
<dbReference type="InterPro" id="IPR004808">
    <property type="entry name" value="AP_endonuc_1"/>
</dbReference>
<dbReference type="SUPFAM" id="SSF56219">
    <property type="entry name" value="DNase I-like"/>
    <property type="match status" value="1"/>
</dbReference>
<evidence type="ECO:0000259" key="9">
    <source>
        <dbReference type="Pfam" id="PF03372"/>
    </source>
</evidence>
<name>A0A2H3JMC8_WOLCO</name>
<keyword evidence="3" id="KW-0378">Hydrolase</keyword>
<dbReference type="OMA" id="WNINGIS"/>
<feature type="domain" description="Endonuclease/exonuclease/phosphatase" evidence="9">
    <location>
        <begin position="52"/>
        <end position="318"/>
    </location>
</feature>
<dbReference type="GO" id="GO:0008311">
    <property type="term" value="F:double-stranded DNA 3'-5' DNA exonuclease activity"/>
    <property type="evidence" value="ECO:0007669"/>
    <property type="project" value="TreeGrafter"/>
</dbReference>
<feature type="active site" evidence="5">
    <location>
        <position position="184"/>
    </location>
</feature>
<keyword evidence="4 6" id="KW-0460">Magnesium</keyword>
<keyword evidence="2 6" id="KW-0479">Metal-binding</keyword>
<dbReference type="Proteomes" id="UP000218811">
    <property type="component" value="Unassembled WGS sequence"/>
</dbReference>
<feature type="binding site" evidence="6">
    <location>
        <position position="332"/>
    </location>
    <ligand>
        <name>Mg(2+)</name>
        <dbReference type="ChEBI" id="CHEBI:18420"/>
        <label>1</label>
    </ligand>
</feature>
<accession>A0A2H3JMC8</accession>
<dbReference type="PANTHER" id="PTHR22748:SF14">
    <property type="entry name" value="ENDONUCLEASE_EXONUCLEASE_PHOSPHATASE DOMAIN-CONTAINING PROTEIN"/>
    <property type="match status" value="1"/>
</dbReference>
<dbReference type="AlphaFoldDB" id="A0A2H3JMC8"/>
<evidence type="ECO:0000256" key="5">
    <source>
        <dbReference type="PIRSR" id="PIRSR604808-1"/>
    </source>
</evidence>
<dbReference type="GO" id="GO:0008081">
    <property type="term" value="F:phosphoric diester hydrolase activity"/>
    <property type="evidence" value="ECO:0007669"/>
    <property type="project" value="TreeGrafter"/>
</dbReference>
<feature type="site" description="Interaction with DNA substrate" evidence="7">
    <location>
        <position position="332"/>
    </location>
</feature>
<evidence type="ECO:0000256" key="2">
    <source>
        <dbReference type="ARBA" id="ARBA00022723"/>
    </source>
</evidence>
<organism evidence="10 11">
    <name type="scientific">Wolfiporia cocos (strain MD-104)</name>
    <name type="common">Brown rot fungus</name>
    <dbReference type="NCBI Taxonomy" id="742152"/>
    <lineage>
        <taxon>Eukaryota</taxon>
        <taxon>Fungi</taxon>
        <taxon>Dikarya</taxon>
        <taxon>Basidiomycota</taxon>
        <taxon>Agaricomycotina</taxon>
        <taxon>Agaricomycetes</taxon>
        <taxon>Polyporales</taxon>
        <taxon>Phaeolaceae</taxon>
        <taxon>Wolfiporia</taxon>
    </lineage>
</organism>
<evidence type="ECO:0000313" key="10">
    <source>
        <dbReference type="EMBL" id="PCH41033.1"/>
    </source>
</evidence>
<gene>
    <name evidence="10" type="ORF">WOLCODRAFT_162756</name>
</gene>
<dbReference type="EMBL" id="KB468113">
    <property type="protein sequence ID" value="PCH41033.1"/>
    <property type="molecule type" value="Genomic_DNA"/>
</dbReference>
<dbReference type="OrthoDB" id="498125at2759"/>
<proteinExistence type="inferred from homology"/>
<dbReference type="Pfam" id="PF03372">
    <property type="entry name" value="Exo_endo_phos"/>
    <property type="match status" value="1"/>
</dbReference>
<dbReference type="STRING" id="742152.A0A2H3JMC8"/>
<feature type="binding site" evidence="6">
    <location>
        <position position="55"/>
    </location>
    <ligand>
        <name>Mg(2+)</name>
        <dbReference type="ChEBI" id="CHEBI:18420"/>
        <label>1</label>
    </ligand>
</feature>
<evidence type="ECO:0000256" key="3">
    <source>
        <dbReference type="ARBA" id="ARBA00022801"/>
    </source>
</evidence>
<comment type="cofactor">
    <cofactor evidence="6">
        <name>Mg(2+)</name>
        <dbReference type="ChEBI" id="CHEBI:18420"/>
    </cofactor>
    <cofactor evidence="6">
        <name>Mn(2+)</name>
        <dbReference type="ChEBI" id="CHEBI:29035"/>
    </cofactor>
    <text evidence="6">Probably binds two magnesium or manganese ions per subunit.</text>
</comment>
<feature type="binding site" evidence="6">
    <location>
        <position position="235"/>
    </location>
    <ligand>
        <name>Mg(2+)</name>
        <dbReference type="ChEBI" id="CHEBI:18420"/>
        <label>1</label>
    </ligand>
</feature>
<dbReference type="PROSITE" id="PS51435">
    <property type="entry name" value="AP_NUCLEASE_F1_4"/>
    <property type="match status" value="1"/>
</dbReference>
<feature type="binding site" evidence="6">
    <location>
        <position position="331"/>
    </location>
    <ligand>
        <name>Mg(2+)</name>
        <dbReference type="ChEBI" id="CHEBI:18420"/>
        <label>1</label>
    </ligand>
</feature>
<dbReference type="InterPro" id="IPR005135">
    <property type="entry name" value="Endo/exonuclease/phosphatase"/>
</dbReference>
<dbReference type="GO" id="GO:0046872">
    <property type="term" value="F:metal ion binding"/>
    <property type="evidence" value="ECO:0007669"/>
    <property type="project" value="UniProtKB-KW"/>
</dbReference>
<feature type="compositionally biased region" description="Polar residues" evidence="8">
    <location>
        <begin position="38"/>
        <end position="47"/>
    </location>
</feature>
<feature type="active site" description="Proton acceptor" evidence="5">
    <location>
        <position position="332"/>
    </location>
</feature>
<evidence type="ECO:0000256" key="1">
    <source>
        <dbReference type="ARBA" id="ARBA00007092"/>
    </source>
</evidence>
<comment type="similarity">
    <text evidence="1">Belongs to the DNA repair enzymes AP/ExoA family.</text>
</comment>
<reference evidence="10 11" key="1">
    <citation type="journal article" date="2012" name="Science">
        <title>The Paleozoic origin of enzymatic lignin decomposition reconstructed from 31 fungal genomes.</title>
        <authorList>
            <person name="Floudas D."/>
            <person name="Binder M."/>
            <person name="Riley R."/>
            <person name="Barry K."/>
            <person name="Blanchette R.A."/>
            <person name="Henrissat B."/>
            <person name="Martinez A.T."/>
            <person name="Otillar R."/>
            <person name="Spatafora J.W."/>
            <person name="Yadav J.S."/>
            <person name="Aerts A."/>
            <person name="Benoit I."/>
            <person name="Boyd A."/>
            <person name="Carlson A."/>
            <person name="Copeland A."/>
            <person name="Coutinho P.M."/>
            <person name="de Vries R.P."/>
            <person name="Ferreira P."/>
            <person name="Findley K."/>
            <person name="Foster B."/>
            <person name="Gaskell J."/>
            <person name="Glotzer D."/>
            <person name="Gorecki P."/>
            <person name="Heitman J."/>
            <person name="Hesse C."/>
            <person name="Hori C."/>
            <person name="Igarashi K."/>
            <person name="Jurgens J.A."/>
            <person name="Kallen N."/>
            <person name="Kersten P."/>
            <person name="Kohler A."/>
            <person name="Kuees U."/>
            <person name="Kumar T.K.A."/>
            <person name="Kuo A."/>
            <person name="LaButti K."/>
            <person name="Larrondo L.F."/>
            <person name="Lindquist E."/>
            <person name="Ling A."/>
            <person name="Lombard V."/>
            <person name="Lucas S."/>
            <person name="Lundell T."/>
            <person name="Martin R."/>
            <person name="McLaughlin D.J."/>
            <person name="Morgenstern I."/>
            <person name="Morin E."/>
            <person name="Murat C."/>
            <person name="Nagy L.G."/>
            <person name="Nolan M."/>
            <person name="Ohm R.A."/>
            <person name="Patyshakuliyeva A."/>
            <person name="Rokas A."/>
            <person name="Ruiz-Duenas F.J."/>
            <person name="Sabat G."/>
            <person name="Salamov A."/>
            <person name="Samejima M."/>
            <person name="Schmutz J."/>
            <person name="Slot J.C."/>
            <person name="St John F."/>
            <person name="Stenlid J."/>
            <person name="Sun H."/>
            <person name="Sun S."/>
            <person name="Syed K."/>
            <person name="Tsang A."/>
            <person name="Wiebenga A."/>
            <person name="Young D."/>
            <person name="Pisabarro A."/>
            <person name="Eastwood D.C."/>
            <person name="Martin F."/>
            <person name="Cullen D."/>
            <person name="Grigoriev I.V."/>
            <person name="Hibbett D.S."/>
        </authorList>
    </citation>
    <scope>NUCLEOTIDE SEQUENCE [LARGE SCALE GENOMIC DNA]</scope>
    <source>
        <strain evidence="10 11">MD-104</strain>
    </source>
</reference>
<feature type="region of interest" description="Disordered" evidence="8">
    <location>
        <begin position="1"/>
        <end position="47"/>
    </location>
</feature>
<feature type="site" description="Important for catalytic activity" evidence="7">
    <location>
        <position position="303"/>
    </location>
</feature>
<feature type="binding site" evidence="6">
    <location>
        <position position="101"/>
    </location>
    <ligand>
        <name>Mg(2+)</name>
        <dbReference type="ChEBI" id="CHEBI:18420"/>
        <label>1</label>
    </ligand>
</feature>
<evidence type="ECO:0000313" key="11">
    <source>
        <dbReference type="Proteomes" id="UP000218811"/>
    </source>
</evidence>
<evidence type="ECO:0000256" key="4">
    <source>
        <dbReference type="ARBA" id="ARBA00022842"/>
    </source>
</evidence>
<keyword evidence="6" id="KW-0464">Manganese</keyword>
<dbReference type="InterPro" id="IPR036691">
    <property type="entry name" value="Endo/exonu/phosph_ase_sf"/>
</dbReference>
<dbReference type="GO" id="GO:0006284">
    <property type="term" value="P:base-excision repair"/>
    <property type="evidence" value="ECO:0007669"/>
    <property type="project" value="TreeGrafter"/>
</dbReference>
<evidence type="ECO:0000256" key="7">
    <source>
        <dbReference type="PIRSR" id="PIRSR604808-3"/>
    </source>
</evidence>
<dbReference type="GO" id="GO:0005634">
    <property type="term" value="C:nucleus"/>
    <property type="evidence" value="ECO:0007669"/>
    <property type="project" value="TreeGrafter"/>
</dbReference>